<evidence type="ECO:0000313" key="2">
    <source>
        <dbReference type="Proteomes" id="UP000263742"/>
    </source>
</evidence>
<accession>A0A384ZWR7</accession>
<reference evidence="1 2" key="1">
    <citation type="journal article" date="2018" name="Front. Microbiol.">
        <title>Jumbo Bacteriophages Are Represented Within an Increasing Diversity of Environmental Viruses Infecting the Emerging Phytopathogen, Dickeya solani.</title>
        <authorList>
            <person name="Day A.W."/>
            <person name="Ahn J."/>
            <person name="Salmond G.P.C."/>
        </authorList>
    </citation>
    <scope>NUCLEOTIDE SEQUENCE [LARGE SCALE GENOMIC DNA]</scope>
</reference>
<sequence>MLTIQRKTSFSGITFSFMRNGKLIAAHVSGLLLSQAIAKMYGSSMTVCIQYKDGREVEDQVIMRRVVQADPMQDSESFIDMCLCLDLGTAFAEVPLIAMRSKTKPEEKAVKRVIVRDADRMEKFLIEQRDAIELQSLYEFLVDSELRNVRHVVRFLGLTVEGGTEVEDHADEIIEVPRAVWHEQFLANEMKLDADAPLVTLAQEAIFFMENKHRVDASLSFDDDEDFDFEDETEIFSEEFDGDNIEETILSDDSSLEEDA</sequence>
<evidence type="ECO:0000313" key="1">
    <source>
        <dbReference type="EMBL" id="AXG66703.1"/>
    </source>
</evidence>
<dbReference type="EMBL" id="MH460460">
    <property type="protein sequence ID" value="AXG66703.1"/>
    <property type="molecule type" value="Genomic_DNA"/>
</dbReference>
<proteinExistence type="predicted"/>
<name>A0A384ZWR7_9CAUD</name>
<dbReference type="Proteomes" id="UP000263742">
    <property type="component" value="Segment"/>
</dbReference>
<organism evidence="1 2">
    <name type="scientific">Dickeya phage vB_DsoM_JA13</name>
    <dbReference type="NCBI Taxonomy" id="2283030"/>
    <lineage>
        <taxon>Viruses</taxon>
        <taxon>Duplodnaviria</taxon>
        <taxon>Heunggongvirae</taxon>
        <taxon>Uroviricota</taxon>
        <taxon>Caudoviricetes</taxon>
        <taxon>Salmondvirus</taxon>
        <taxon>Salmondvirus JA11</taxon>
    </lineage>
</organism>
<gene>
    <name evidence="1" type="ORF">JA13_300</name>
</gene>
<protein>
    <submittedName>
        <fullName evidence="1">Uncharacterized protein</fullName>
    </submittedName>
</protein>